<dbReference type="InterPro" id="IPR045063">
    <property type="entry name" value="Dynamin_N"/>
</dbReference>
<feature type="domain" description="Dynamin N-terminal" evidence="6">
    <location>
        <begin position="632"/>
        <end position="858"/>
    </location>
</feature>
<sequence length="1206" mass="139104">MTTIRDLTIANRYTEKALQMYERFRVVGDNERAEKMEKLLKKLHENTLIIAFSGHFSAGKSTMINTLIGSNILPSSPIPTSANLVRIQRAENEYATVYYDNDAPLRFEAPYDFQKVKEYCKDGDVNEIEIGHVHTALPAGITLMDTPGVDSTDDAHRIATESAIHLADIVFYVMDYNHVQSELNFTYTKELLEHGAQLYLIINQIDKHREEELSFQTFKQSVHTSFSSWNVAPVDIFYTTLKEPNHPDNQYEDVKGLVNSVLHQQEKWMKITVQAAFKRLESEHGKWLQDQEEEEAAPYEELLGKRNEEEKSQLLWKEQQLIADKQELEEKGAIWKKSFEEKRLQVIESAYLMPYQTRELAEQYLTSVQPDFKVGFLFGKKKTKQERETRLTAFLDDLQKQVESQLEWHLRQFVSERLLEAGIYQEELQVEAQQLRVEVKKDLLESAVKQGARISGEYVLHYCEEVRRQLLQLAIRKSDELKEKALALLESQIAIKIQQLDTELIRIQPAANAIRSLQEIACLWQEKRNYSPTQTEAAKAYEAMQAEWRKEKQNIRIFTEEQHDTQQHKEKQLAIVREIDDMSEQTNRVPLSKVVNVLEEAVSLFNHINGFQRLTAHLIQKLDRLKNQAFTISLFGAFSAGKSSFANALLGEKVLPVSPNPTTAAINRICPPNQTYIHGTAAVHLKSEAQMLEDLRRSLQLFQMDCYTLSEAYEKVPTILNQHNVEGKEKVHLAFLQAFHSGYLQFGKKLGTTIVANLEQFQGFVAHESQSCFVEAIDLYYDSPLTKKGITLVDTPGADSINARHTDVAFEYIKNADAILFVTYYNHAFSKADREFLMQLGRVKDAFELDKMFFIINAIDLAESQDDLTAVLTYVNEQLSSYGIRFPRLFGVSSLLALNEKTRAESQLASFEQSFYPFLEKDLTDMAIQSAEAEIHRGLSMLETYIAAANESQEQKELKRALLQQKQSAVINRLEQMSISLLAAKMQQELQELIFYIKQRAFYRFPDFFREAFNPSVLQTSHKQALRSALTELLTSFGFEFSQELRATSLRIEKLIQTMMQQQFIQYEKELQAIQDHLTFTAFEMESIETPSFPPAFTNIALQPLEQSFKYFKNAKSFFEKNEKQYMQADLEQLLSPLADAYLEEQSTMITAHYETMIEHAFQQLIVGMKADCTEQFAGWLDALVKTENVDEWVKVYDLITEKMNN</sequence>
<keyword evidence="2" id="KW-0547">Nucleotide-binding</keyword>
<dbReference type="InterPro" id="IPR027417">
    <property type="entry name" value="P-loop_NTPase"/>
</dbReference>
<organism evidence="7 8">
    <name type="scientific">Bacillus chungangensis</name>
    <dbReference type="NCBI Taxonomy" id="587633"/>
    <lineage>
        <taxon>Bacteria</taxon>
        <taxon>Bacillati</taxon>
        <taxon>Bacillota</taxon>
        <taxon>Bacilli</taxon>
        <taxon>Bacillales</taxon>
        <taxon>Bacillaceae</taxon>
        <taxon>Bacillus</taxon>
    </lineage>
</organism>
<accession>A0ABT9WS66</accession>
<evidence type="ECO:0000256" key="5">
    <source>
        <dbReference type="ARBA" id="ARBA00023136"/>
    </source>
</evidence>
<comment type="subcellular location">
    <subcellularLocation>
        <location evidence="1">Membrane</location>
    </subcellularLocation>
</comment>
<dbReference type="PANTHER" id="PTHR10465:SF0">
    <property type="entry name" value="SARCALUMENIN"/>
    <property type="match status" value="1"/>
</dbReference>
<protein>
    <submittedName>
        <fullName evidence="7">GTPase Era involved in 16S rRNA processing</fullName>
    </submittedName>
</protein>
<evidence type="ECO:0000313" key="8">
    <source>
        <dbReference type="Proteomes" id="UP001223586"/>
    </source>
</evidence>
<dbReference type="Gene3D" id="3.40.50.300">
    <property type="entry name" value="P-loop containing nucleotide triphosphate hydrolases"/>
    <property type="match status" value="2"/>
</dbReference>
<proteinExistence type="predicted"/>
<evidence type="ECO:0000256" key="2">
    <source>
        <dbReference type="ARBA" id="ARBA00022741"/>
    </source>
</evidence>
<keyword evidence="3" id="KW-0378">Hydrolase</keyword>
<dbReference type="CDD" id="cd09912">
    <property type="entry name" value="DLP_2"/>
    <property type="match status" value="2"/>
</dbReference>
<dbReference type="Pfam" id="PF00350">
    <property type="entry name" value="Dynamin_N"/>
    <property type="match status" value="2"/>
</dbReference>
<evidence type="ECO:0000259" key="6">
    <source>
        <dbReference type="Pfam" id="PF00350"/>
    </source>
</evidence>
<dbReference type="SUPFAM" id="SSF52540">
    <property type="entry name" value="P-loop containing nucleoside triphosphate hydrolases"/>
    <property type="match status" value="2"/>
</dbReference>
<gene>
    <name evidence="7" type="ORF">J2S08_001976</name>
</gene>
<keyword evidence="4" id="KW-0342">GTP-binding</keyword>
<dbReference type="Proteomes" id="UP001223586">
    <property type="component" value="Unassembled WGS sequence"/>
</dbReference>
<reference evidence="7 8" key="1">
    <citation type="submission" date="2023-07" db="EMBL/GenBank/DDBJ databases">
        <title>Genomic Encyclopedia of Type Strains, Phase IV (KMG-IV): sequencing the most valuable type-strain genomes for metagenomic binning, comparative biology and taxonomic classification.</title>
        <authorList>
            <person name="Goeker M."/>
        </authorList>
    </citation>
    <scope>NUCLEOTIDE SEQUENCE [LARGE SCALE GENOMIC DNA]</scope>
    <source>
        <strain evidence="7 8">DSM 23837</strain>
    </source>
</reference>
<evidence type="ECO:0000256" key="1">
    <source>
        <dbReference type="ARBA" id="ARBA00004370"/>
    </source>
</evidence>
<feature type="domain" description="Dynamin N-terminal" evidence="6">
    <location>
        <begin position="50"/>
        <end position="204"/>
    </location>
</feature>
<dbReference type="EMBL" id="JAUSTT010000010">
    <property type="protein sequence ID" value="MDQ0176140.1"/>
    <property type="molecule type" value="Genomic_DNA"/>
</dbReference>
<dbReference type="PANTHER" id="PTHR10465">
    <property type="entry name" value="TRANSMEMBRANE GTPASE FZO1"/>
    <property type="match status" value="1"/>
</dbReference>
<evidence type="ECO:0000256" key="4">
    <source>
        <dbReference type="ARBA" id="ARBA00023134"/>
    </source>
</evidence>
<evidence type="ECO:0000313" key="7">
    <source>
        <dbReference type="EMBL" id="MDQ0176140.1"/>
    </source>
</evidence>
<keyword evidence="8" id="KW-1185">Reference proteome</keyword>
<keyword evidence="5" id="KW-0472">Membrane</keyword>
<comment type="caution">
    <text evidence="7">The sequence shown here is derived from an EMBL/GenBank/DDBJ whole genome shotgun (WGS) entry which is preliminary data.</text>
</comment>
<name>A0ABT9WS66_9BACI</name>
<dbReference type="InterPro" id="IPR027094">
    <property type="entry name" value="Mitofusin_fam"/>
</dbReference>
<evidence type="ECO:0000256" key="3">
    <source>
        <dbReference type="ARBA" id="ARBA00022801"/>
    </source>
</evidence>
<dbReference type="RefSeq" id="WP_307229056.1">
    <property type="nucleotide sequence ID" value="NZ_JAUSTT010000010.1"/>
</dbReference>